<sequence>MSKTLALLRHAKSDWDAGTTDIDRPLNKRGKKDAPSLGRWLQRQAWRPQLILSSPAVRARQTIEAVIEQAGMQDVELRWEEELYLASRKSLLQRIRGLSQETKSVLLVGHNPGLEEVLEYLSRTAVPTTDSDKLFTTANLALLRLDGNWKDAGRGTAELVELVRPRDLG</sequence>
<keyword evidence="3" id="KW-1185">Reference proteome</keyword>
<gene>
    <name evidence="2" type="ORF">D6C00_14510</name>
</gene>
<accession>A0A426QDY4</accession>
<dbReference type="SMART" id="SM00855">
    <property type="entry name" value="PGAM"/>
    <property type="match status" value="1"/>
</dbReference>
<dbReference type="Pfam" id="PF00300">
    <property type="entry name" value="His_Phos_1"/>
    <property type="match status" value="1"/>
</dbReference>
<dbReference type="Proteomes" id="UP000287798">
    <property type="component" value="Unassembled WGS sequence"/>
</dbReference>
<dbReference type="EMBL" id="QZMU01000002">
    <property type="protein sequence ID" value="RRQ19970.1"/>
    <property type="molecule type" value="Genomic_DNA"/>
</dbReference>
<dbReference type="RefSeq" id="WP_125182534.1">
    <property type="nucleotide sequence ID" value="NZ_QZMU01000002.1"/>
</dbReference>
<dbReference type="Gene3D" id="3.40.50.1240">
    <property type="entry name" value="Phosphoglycerate mutase-like"/>
    <property type="match status" value="1"/>
</dbReference>
<dbReference type="InterPro" id="IPR029033">
    <property type="entry name" value="His_PPase_superfam"/>
</dbReference>
<dbReference type="SUPFAM" id="SSF53254">
    <property type="entry name" value="Phosphoglycerate mutase-like"/>
    <property type="match status" value="1"/>
</dbReference>
<organism evidence="2 3">
    <name type="scientific">Thiohalobacter thiocyanaticus</name>
    <dbReference type="NCBI Taxonomy" id="585455"/>
    <lineage>
        <taxon>Bacteria</taxon>
        <taxon>Pseudomonadati</taxon>
        <taxon>Pseudomonadota</taxon>
        <taxon>Gammaproteobacteria</taxon>
        <taxon>Thiohalobacterales</taxon>
        <taxon>Thiohalobacteraceae</taxon>
        <taxon>Thiohalobacter</taxon>
    </lineage>
</organism>
<reference evidence="2 3" key="1">
    <citation type="journal article" date="2010" name="Int. J. Syst. Evol. Microbiol.">
        <title>Thiohalobacter thiocyanaticus gen. nov., sp. nov., a moderately halophilic, sulfur-oxidizing gammaproteobacterium from hypersaline lakes, that utilizes thiocyanate.</title>
        <authorList>
            <person name="Sorokin D.Y."/>
            <person name="Kovaleva O.L."/>
            <person name="Tourova T.P."/>
            <person name="Muyzer G."/>
        </authorList>
    </citation>
    <scope>NUCLEOTIDE SEQUENCE [LARGE SCALE GENOMIC DNA]</scope>
    <source>
        <strain evidence="2 3">Hrh1</strain>
    </source>
</reference>
<proteinExistence type="predicted"/>
<comment type="caution">
    <text evidence="2">The sequence shown here is derived from an EMBL/GenBank/DDBJ whole genome shotgun (WGS) entry which is preliminary data.</text>
</comment>
<name>A0A426QDY4_9GAMM</name>
<protein>
    <submittedName>
        <fullName evidence="2">Histidine phosphatase family protein</fullName>
    </submittedName>
</protein>
<dbReference type="OrthoDB" id="9810154at2"/>
<evidence type="ECO:0000256" key="1">
    <source>
        <dbReference type="PIRSR" id="PIRSR613078-2"/>
    </source>
</evidence>
<dbReference type="CDD" id="cd07067">
    <property type="entry name" value="HP_PGM_like"/>
    <property type="match status" value="1"/>
</dbReference>
<feature type="binding site" evidence="1">
    <location>
        <position position="58"/>
    </location>
    <ligand>
        <name>substrate</name>
    </ligand>
</feature>
<dbReference type="PANTHER" id="PTHR47623:SF1">
    <property type="entry name" value="OS09G0287300 PROTEIN"/>
    <property type="match status" value="1"/>
</dbReference>
<dbReference type="PANTHER" id="PTHR47623">
    <property type="entry name" value="OS09G0287300 PROTEIN"/>
    <property type="match status" value="1"/>
</dbReference>
<evidence type="ECO:0000313" key="2">
    <source>
        <dbReference type="EMBL" id="RRQ19970.1"/>
    </source>
</evidence>
<evidence type="ECO:0000313" key="3">
    <source>
        <dbReference type="Proteomes" id="UP000287798"/>
    </source>
</evidence>
<dbReference type="InterPro" id="IPR013078">
    <property type="entry name" value="His_Pase_superF_clade-1"/>
</dbReference>
<dbReference type="AlphaFoldDB" id="A0A426QDY4"/>